<gene>
    <name evidence="1" type="ORF">AMD02_06425</name>
</gene>
<organism evidence="1">
    <name type="scientific">Halalkalibacterium halodurans</name>
    <name type="common">Bacillus halodurans</name>
    <dbReference type="NCBI Taxonomy" id="86665"/>
    <lineage>
        <taxon>Bacteria</taxon>
        <taxon>Bacillati</taxon>
        <taxon>Bacillota</taxon>
        <taxon>Bacilli</taxon>
        <taxon>Bacillales</taxon>
        <taxon>Bacillaceae</taxon>
        <taxon>Halalkalibacterium (ex Joshi et al. 2022)</taxon>
    </lineage>
</organism>
<dbReference type="RefSeq" id="WP_053430802.1">
    <property type="nucleotide sequence ID" value="NZ_LILD02000041.1"/>
</dbReference>
<comment type="caution">
    <text evidence="1">The sequence shown here is derived from an EMBL/GenBank/DDBJ whole genome shotgun (WGS) entry which is preliminary data.</text>
</comment>
<dbReference type="AlphaFoldDB" id="A0A0M0KIG4"/>
<reference evidence="1" key="1">
    <citation type="submission" date="2015-08" db="EMBL/GenBank/DDBJ databases">
        <title>Complete DNA Sequence of Pseudomonas syringae pv. actinidiae, the Causal Agent of Kiwifruit Canker Disease.</title>
        <authorList>
            <person name="Rikkerink E.H.A."/>
            <person name="Fineran P.C."/>
        </authorList>
    </citation>
    <scope>NUCLEOTIDE SEQUENCE</scope>
    <source>
        <strain evidence="1">DSM 13666</strain>
    </source>
</reference>
<proteinExistence type="predicted"/>
<evidence type="ECO:0000313" key="1">
    <source>
        <dbReference type="EMBL" id="KOO38529.1"/>
    </source>
</evidence>
<protein>
    <submittedName>
        <fullName evidence="1">Uncharacterized protein</fullName>
    </submittedName>
</protein>
<sequence>MGYSREEQETTLVFDNITGQWMVYSTVPKHIRKLAKLCELSIIETEDDRPIAVKGVLSEKQVSMKKERVMTDEQRAKAAERLSKLRNSIKTGEN</sequence>
<accession>A0A0M0KIG4</accession>
<name>A0A0M0KIG4_ALKHA</name>
<dbReference type="EMBL" id="LILD01000001">
    <property type="protein sequence ID" value="KOO38529.1"/>
    <property type="molecule type" value="Genomic_DNA"/>
</dbReference>
<dbReference type="PATRIC" id="fig|136160.3.peg.1588"/>